<keyword evidence="1" id="KW-0175">Coiled coil</keyword>
<name>A0ABN6IZX2_9CLOT</name>
<gene>
    <name evidence="2" type="ORF">psyc5s11_37280</name>
</gene>
<evidence type="ECO:0000256" key="1">
    <source>
        <dbReference type="SAM" id="Coils"/>
    </source>
</evidence>
<keyword evidence="3" id="KW-1185">Reference proteome</keyword>
<feature type="coiled-coil region" evidence="1">
    <location>
        <begin position="261"/>
        <end position="309"/>
    </location>
</feature>
<organism evidence="2 3">
    <name type="scientific">Clostridium gelidum</name>
    <dbReference type="NCBI Taxonomy" id="704125"/>
    <lineage>
        <taxon>Bacteria</taxon>
        <taxon>Bacillati</taxon>
        <taxon>Bacillota</taxon>
        <taxon>Clostridia</taxon>
        <taxon>Eubacteriales</taxon>
        <taxon>Clostridiaceae</taxon>
        <taxon>Clostridium</taxon>
    </lineage>
</organism>
<reference evidence="3" key="1">
    <citation type="submission" date="2021-07" db="EMBL/GenBank/DDBJ databases">
        <title>Complete genome sequencing of a Clostridium isolate.</title>
        <authorList>
            <person name="Ueki A."/>
            <person name="Tonouchi A."/>
        </authorList>
    </citation>
    <scope>NUCLEOTIDE SEQUENCE [LARGE SCALE GENOMIC DNA]</scope>
    <source>
        <strain evidence="3">C5S11</strain>
    </source>
</reference>
<evidence type="ECO:0000313" key="3">
    <source>
        <dbReference type="Proteomes" id="UP000824633"/>
    </source>
</evidence>
<proteinExistence type="predicted"/>
<dbReference type="RefSeq" id="WP_224033986.1">
    <property type="nucleotide sequence ID" value="NZ_AP024849.1"/>
</dbReference>
<dbReference type="Proteomes" id="UP000824633">
    <property type="component" value="Chromosome"/>
</dbReference>
<evidence type="ECO:0000313" key="2">
    <source>
        <dbReference type="EMBL" id="BCZ47661.1"/>
    </source>
</evidence>
<accession>A0ABN6IZX2</accession>
<evidence type="ECO:0008006" key="4">
    <source>
        <dbReference type="Google" id="ProtNLM"/>
    </source>
</evidence>
<sequence length="339" mass="39907">MGKKYVMFVDERGFLSTDRINNFSMIGVIFEHDYCMDLKNKQCELKTKIDKYKEEVFGKKNINIFLDDIIVNEKVLKKYNEAKRKEFLDGLPFLFKGLKFTIISSTIKQDIKNIKESYDIATNNLFKNFNSFIVKKNGECGTIIMEARDSKTRYTVQQSFFDVYNERNLSMSEDMENKINAFIVSEKDNEKYGLGIEISNILNNIFFRVSNGLREFDSKLMSYIEYGNTDKIFNVIKHKIYKDTAVQISHKQLEKISYNSIETFNKELKTLKEQLEHKDTKISQKEKEISELSNEIHFLNQQLEEALLSRKNDSIIFQILSDIDFKMKRIEKKALVAKN</sequence>
<protein>
    <recommendedName>
        <fullName evidence="4">DUF3800 domain-containing protein</fullName>
    </recommendedName>
</protein>
<dbReference type="EMBL" id="AP024849">
    <property type="protein sequence ID" value="BCZ47661.1"/>
    <property type="molecule type" value="Genomic_DNA"/>
</dbReference>